<dbReference type="PROSITE" id="PS50931">
    <property type="entry name" value="HTH_LYSR"/>
    <property type="match status" value="1"/>
</dbReference>
<dbReference type="FunFam" id="1.10.10.10:FF:000001">
    <property type="entry name" value="LysR family transcriptional regulator"/>
    <property type="match status" value="1"/>
</dbReference>
<dbReference type="RefSeq" id="WP_095496193.1">
    <property type="nucleotide sequence ID" value="NZ_NPKJ01000073.1"/>
</dbReference>
<keyword evidence="3" id="KW-0238">DNA-binding</keyword>
<gene>
    <name evidence="6" type="ORF">CIT26_31420</name>
</gene>
<protein>
    <submittedName>
        <fullName evidence="6">LysR family transcriptional regulator</fullName>
    </submittedName>
</protein>
<dbReference type="PANTHER" id="PTHR30537">
    <property type="entry name" value="HTH-TYPE TRANSCRIPTIONAL REGULATOR"/>
    <property type="match status" value="1"/>
</dbReference>
<dbReference type="PANTHER" id="PTHR30537:SF66">
    <property type="entry name" value="IRON-REGULATED VIRULENCE REGULATORY PROTEIN IRGB"/>
    <property type="match status" value="1"/>
</dbReference>
<evidence type="ECO:0000256" key="2">
    <source>
        <dbReference type="ARBA" id="ARBA00023015"/>
    </source>
</evidence>
<dbReference type="SUPFAM" id="SSF46785">
    <property type="entry name" value="Winged helix' DNA-binding domain"/>
    <property type="match status" value="1"/>
</dbReference>
<proteinExistence type="inferred from homology"/>
<accession>A0A271LB26</accession>
<organism evidence="6 7">
    <name type="scientific">Mesorhizobium temperatum</name>
    <dbReference type="NCBI Taxonomy" id="241416"/>
    <lineage>
        <taxon>Bacteria</taxon>
        <taxon>Pseudomonadati</taxon>
        <taxon>Pseudomonadota</taxon>
        <taxon>Alphaproteobacteria</taxon>
        <taxon>Hyphomicrobiales</taxon>
        <taxon>Phyllobacteriaceae</taxon>
        <taxon>Mesorhizobium</taxon>
    </lineage>
</organism>
<name>A0A271LB26_9HYPH</name>
<dbReference type="PRINTS" id="PR00039">
    <property type="entry name" value="HTHLYSR"/>
</dbReference>
<dbReference type="Pfam" id="PF03466">
    <property type="entry name" value="LysR_substrate"/>
    <property type="match status" value="1"/>
</dbReference>
<evidence type="ECO:0000256" key="4">
    <source>
        <dbReference type="ARBA" id="ARBA00023163"/>
    </source>
</evidence>
<dbReference type="SUPFAM" id="SSF53850">
    <property type="entry name" value="Periplasmic binding protein-like II"/>
    <property type="match status" value="1"/>
</dbReference>
<dbReference type="InterPro" id="IPR058163">
    <property type="entry name" value="LysR-type_TF_proteobact-type"/>
</dbReference>
<feature type="domain" description="HTH lysR-type" evidence="5">
    <location>
        <begin position="1"/>
        <end position="58"/>
    </location>
</feature>
<sequence>MNLNRLAYFAAVVDAGSFTRAAERLGITKAVVSQQVARLERDVGTTLLIRTTRRVHPTEAGRTFHARCLQVLQQAEDAFDELAQAATEPTGTLRIAAPNDYGTSAVVPVVTAFSARYPACRVELTLGDETIDLASGGMDLAIRVGWLADSSLQARRIGTFRQFMVCGAEFAGRFTAAEPQDLARLPFVANMALREPLLWQFSRGDDEHRAVRMQATIAIDATPAVLAAVRAGAGLSVLPDFLVRDELAAGRLVQILPEWQLPSGGIYTVYPAARFRPPKVTRFIEMLVAAEQTMGPVGEGREGAR</sequence>
<dbReference type="GO" id="GO:0003700">
    <property type="term" value="F:DNA-binding transcription factor activity"/>
    <property type="evidence" value="ECO:0007669"/>
    <property type="project" value="InterPro"/>
</dbReference>
<evidence type="ECO:0000313" key="7">
    <source>
        <dbReference type="Proteomes" id="UP000216442"/>
    </source>
</evidence>
<dbReference type="AlphaFoldDB" id="A0A271LB26"/>
<dbReference type="GO" id="GO:0043565">
    <property type="term" value="F:sequence-specific DNA binding"/>
    <property type="evidence" value="ECO:0007669"/>
    <property type="project" value="TreeGrafter"/>
</dbReference>
<dbReference type="EMBL" id="NPKJ01000073">
    <property type="protein sequence ID" value="PAQ05302.1"/>
    <property type="molecule type" value="Genomic_DNA"/>
</dbReference>
<dbReference type="Pfam" id="PF00126">
    <property type="entry name" value="HTH_1"/>
    <property type="match status" value="1"/>
</dbReference>
<dbReference type="CDD" id="cd08422">
    <property type="entry name" value="PBP2_CrgA_like"/>
    <property type="match status" value="1"/>
</dbReference>
<keyword evidence="2" id="KW-0805">Transcription regulation</keyword>
<dbReference type="Gene3D" id="1.10.10.10">
    <property type="entry name" value="Winged helix-like DNA-binding domain superfamily/Winged helix DNA-binding domain"/>
    <property type="match status" value="1"/>
</dbReference>
<dbReference type="InterPro" id="IPR000847">
    <property type="entry name" value="LysR_HTH_N"/>
</dbReference>
<dbReference type="Gene3D" id="3.40.190.290">
    <property type="match status" value="1"/>
</dbReference>
<dbReference type="Proteomes" id="UP000216442">
    <property type="component" value="Unassembled WGS sequence"/>
</dbReference>
<evidence type="ECO:0000313" key="6">
    <source>
        <dbReference type="EMBL" id="PAQ05302.1"/>
    </source>
</evidence>
<keyword evidence="7" id="KW-1185">Reference proteome</keyword>
<evidence type="ECO:0000256" key="3">
    <source>
        <dbReference type="ARBA" id="ARBA00023125"/>
    </source>
</evidence>
<dbReference type="InterPro" id="IPR036388">
    <property type="entry name" value="WH-like_DNA-bd_sf"/>
</dbReference>
<dbReference type="OrthoDB" id="9812435at2"/>
<dbReference type="InterPro" id="IPR005119">
    <property type="entry name" value="LysR_subst-bd"/>
</dbReference>
<comment type="caution">
    <text evidence="6">The sequence shown here is derived from an EMBL/GenBank/DDBJ whole genome shotgun (WGS) entry which is preliminary data.</text>
</comment>
<evidence type="ECO:0000259" key="5">
    <source>
        <dbReference type="PROSITE" id="PS50931"/>
    </source>
</evidence>
<dbReference type="GO" id="GO:0006351">
    <property type="term" value="P:DNA-templated transcription"/>
    <property type="evidence" value="ECO:0007669"/>
    <property type="project" value="TreeGrafter"/>
</dbReference>
<reference evidence="6 7" key="1">
    <citation type="submission" date="2017-08" db="EMBL/GenBank/DDBJ databases">
        <title>Mesorhizobium wenxinae sp. nov., a novel rhizobial species isolated from root nodules of chickpea (Cicer arietinum L.).</title>
        <authorList>
            <person name="Zhang J."/>
        </authorList>
    </citation>
    <scope>NUCLEOTIDE SEQUENCE [LARGE SCALE GENOMIC DNA]</scope>
    <source>
        <strain evidence="6 7">SDW018</strain>
    </source>
</reference>
<dbReference type="InterPro" id="IPR036390">
    <property type="entry name" value="WH_DNA-bd_sf"/>
</dbReference>
<comment type="similarity">
    <text evidence="1">Belongs to the LysR transcriptional regulatory family.</text>
</comment>
<evidence type="ECO:0000256" key="1">
    <source>
        <dbReference type="ARBA" id="ARBA00009437"/>
    </source>
</evidence>
<keyword evidence="4" id="KW-0804">Transcription</keyword>